<keyword evidence="4" id="KW-1185">Reference proteome</keyword>
<evidence type="ECO:0000313" key="3">
    <source>
        <dbReference type="EMBL" id="SIS93955.1"/>
    </source>
</evidence>
<protein>
    <submittedName>
        <fullName evidence="3">Carboxypeptidase regulatory-like domain-containing protein</fullName>
    </submittedName>
</protein>
<evidence type="ECO:0000313" key="4">
    <source>
        <dbReference type="Proteomes" id="UP000186917"/>
    </source>
</evidence>
<keyword evidence="2" id="KW-0732">Signal</keyword>
<dbReference type="Pfam" id="PF13620">
    <property type="entry name" value="CarboxypepD_reg"/>
    <property type="match status" value="1"/>
</dbReference>
<dbReference type="KEGG" id="fln:FLA_3190"/>
<evidence type="ECO:0000256" key="1">
    <source>
        <dbReference type="SAM" id="MobiDB-lite"/>
    </source>
</evidence>
<dbReference type="SUPFAM" id="SSF49464">
    <property type="entry name" value="Carboxypeptidase regulatory domain-like"/>
    <property type="match status" value="1"/>
</dbReference>
<evidence type="ECO:0000256" key="2">
    <source>
        <dbReference type="SAM" id="SignalP"/>
    </source>
</evidence>
<dbReference type="AlphaFoldDB" id="A0A173MI72"/>
<dbReference type="GO" id="GO:0004180">
    <property type="term" value="F:carboxypeptidase activity"/>
    <property type="evidence" value="ECO:0007669"/>
    <property type="project" value="UniProtKB-KW"/>
</dbReference>
<accession>A0A173MI72</accession>
<keyword evidence="3" id="KW-0378">Hydrolase</keyword>
<feature type="chain" id="PRO_5030022999" evidence="2">
    <location>
        <begin position="23"/>
        <end position="172"/>
    </location>
</feature>
<organism evidence="3 4">
    <name type="scientific">Filimonas lacunae</name>
    <dbReference type="NCBI Taxonomy" id="477680"/>
    <lineage>
        <taxon>Bacteria</taxon>
        <taxon>Pseudomonadati</taxon>
        <taxon>Bacteroidota</taxon>
        <taxon>Chitinophagia</taxon>
        <taxon>Chitinophagales</taxon>
        <taxon>Chitinophagaceae</taxon>
        <taxon>Filimonas</taxon>
    </lineage>
</organism>
<gene>
    <name evidence="3" type="ORF">SAMN05421788_102208</name>
</gene>
<dbReference type="STRING" id="477680.SAMN05421788_102208"/>
<name>A0A173MI72_9BACT</name>
<sequence>MTGKQAKVAIVLLLMLPLGALAQDGMGGGGFGRGKHGGYLRPYYSSGSIEGRVVDSAGNPLKGVSIILQQRDNDPNPDGQRDMTPVAPYYKEITTKKNGKFSFTTLRTFHTFVLVISAEGYRRWERNISFSGKISGQLPGVSKDSATTPSVLESGSSPAKELGDIQLQSLPR</sequence>
<feature type="compositionally biased region" description="Polar residues" evidence="1">
    <location>
        <begin position="144"/>
        <end position="157"/>
    </location>
</feature>
<feature type="signal peptide" evidence="2">
    <location>
        <begin position="1"/>
        <end position="22"/>
    </location>
</feature>
<dbReference type="InterPro" id="IPR008969">
    <property type="entry name" value="CarboxyPept-like_regulatory"/>
</dbReference>
<reference evidence="4" key="1">
    <citation type="submission" date="2017-01" db="EMBL/GenBank/DDBJ databases">
        <authorList>
            <person name="Varghese N."/>
            <person name="Submissions S."/>
        </authorList>
    </citation>
    <scope>NUCLEOTIDE SEQUENCE [LARGE SCALE GENOMIC DNA]</scope>
    <source>
        <strain evidence="4">DSM 21054</strain>
    </source>
</reference>
<dbReference type="EMBL" id="FTOR01000002">
    <property type="protein sequence ID" value="SIS93955.1"/>
    <property type="molecule type" value="Genomic_DNA"/>
</dbReference>
<dbReference type="Proteomes" id="UP000186917">
    <property type="component" value="Unassembled WGS sequence"/>
</dbReference>
<keyword evidence="3" id="KW-0645">Protease</keyword>
<feature type="region of interest" description="Disordered" evidence="1">
    <location>
        <begin position="139"/>
        <end position="172"/>
    </location>
</feature>
<dbReference type="Gene3D" id="2.60.40.1120">
    <property type="entry name" value="Carboxypeptidase-like, regulatory domain"/>
    <property type="match status" value="1"/>
</dbReference>
<proteinExistence type="predicted"/>
<keyword evidence="3" id="KW-0121">Carboxypeptidase</keyword>